<sequence>MSEEPSIVFRPPTREDGATIHQLVERTGVLDVNSCYLYLLLCTEFSDTCVVAEEEGALLGFTTGLRLPKRPESIFLWQIGIHPDAQGRGLGKCLVRAFLETPGARDAQVLETTISPSNAASQGLFQAIARERGAEVQVSEYFRDDHFPPGHESEEHYRIAPIR</sequence>
<dbReference type="PROSITE" id="PS51186">
    <property type="entry name" value="GNAT"/>
    <property type="match status" value="1"/>
</dbReference>
<dbReference type="OrthoDB" id="2436196at2"/>
<proteinExistence type="inferred from homology"/>
<dbReference type="GO" id="GO:0033816">
    <property type="term" value="F:diaminobutyrate acetyltransferase activity"/>
    <property type="evidence" value="ECO:0007669"/>
    <property type="project" value="UniProtKB-EC"/>
</dbReference>
<dbReference type="AlphaFoldDB" id="A1WXT4"/>
<dbReference type="EMBL" id="CP000544">
    <property type="protein sequence ID" value="ABM62496.1"/>
    <property type="molecule type" value="Genomic_DNA"/>
</dbReference>
<dbReference type="InterPro" id="IPR016181">
    <property type="entry name" value="Acyl_CoA_acyltransferase"/>
</dbReference>
<dbReference type="eggNOG" id="COG0456">
    <property type="taxonomic scope" value="Bacteria"/>
</dbReference>
<dbReference type="HOGENOM" id="CLU_111896_0_0_6"/>
<evidence type="ECO:0000313" key="10">
    <source>
        <dbReference type="EMBL" id="ABM62496.1"/>
    </source>
</evidence>
<comment type="catalytic activity">
    <reaction evidence="7 8">
        <text>L-2,4-diaminobutanoate + acetyl-CoA = (2S)-4-acetamido-2-aminobutanoate + CoA + H(+)</text>
        <dbReference type="Rhea" id="RHEA:16901"/>
        <dbReference type="ChEBI" id="CHEBI:15378"/>
        <dbReference type="ChEBI" id="CHEBI:57287"/>
        <dbReference type="ChEBI" id="CHEBI:57288"/>
        <dbReference type="ChEBI" id="CHEBI:58761"/>
        <dbReference type="ChEBI" id="CHEBI:58929"/>
        <dbReference type="EC" id="2.3.1.178"/>
    </reaction>
</comment>
<dbReference type="InterPro" id="IPR000182">
    <property type="entry name" value="GNAT_dom"/>
</dbReference>
<dbReference type="EC" id="2.3.1.178" evidence="3 8"/>
<evidence type="ECO:0000256" key="6">
    <source>
        <dbReference type="ARBA" id="ARBA00023315"/>
    </source>
</evidence>
<name>A1WXT4_HALHL</name>
<protein>
    <recommendedName>
        <fullName evidence="4 8">L-2,4-diaminobutyric acid acetyltransferase</fullName>
        <shortName evidence="8">DABA acetyltransferase</shortName>
        <ecNumber evidence="3 8">2.3.1.178</ecNumber>
    </recommendedName>
</protein>
<dbReference type="UniPathway" id="UPA00067">
    <property type="reaction ID" value="UER00122"/>
</dbReference>
<comment type="pathway">
    <text evidence="1 8">Amine and polyamine biosynthesis; ectoine biosynthesis; L-ectoine from L-aspartate 4-semialdehyde: step 2/3.</text>
</comment>
<dbReference type="Gene3D" id="3.40.630.30">
    <property type="match status" value="1"/>
</dbReference>
<organism evidence="10 11">
    <name type="scientific">Halorhodospira halophila (strain DSM 244 / SL1)</name>
    <name type="common">Ectothiorhodospira halophila (strain DSM 244 / SL1)</name>
    <dbReference type="NCBI Taxonomy" id="349124"/>
    <lineage>
        <taxon>Bacteria</taxon>
        <taxon>Pseudomonadati</taxon>
        <taxon>Pseudomonadota</taxon>
        <taxon>Gammaproteobacteria</taxon>
        <taxon>Chromatiales</taxon>
        <taxon>Ectothiorhodospiraceae</taxon>
        <taxon>Halorhodospira</taxon>
    </lineage>
</organism>
<dbReference type="STRING" id="349124.Hhal_1732"/>
<dbReference type="NCBIfam" id="TIGR02406">
    <property type="entry name" value="ectoine_EctA"/>
    <property type="match status" value="1"/>
</dbReference>
<dbReference type="CDD" id="cd04301">
    <property type="entry name" value="NAT_SF"/>
    <property type="match status" value="1"/>
</dbReference>
<keyword evidence="5 8" id="KW-0808">Transferase</keyword>
<evidence type="ECO:0000259" key="9">
    <source>
        <dbReference type="PROSITE" id="PS51186"/>
    </source>
</evidence>
<evidence type="ECO:0000256" key="7">
    <source>
        <dbReference type="ARBA" id="ARBA00048924"/>
    </source>
</evidence>
<dbReference type="Pfam" id="PF00583">
    <property type="entry name" value="Acetyltransf_1"/>
    <property type="match status" value="1"/>
</dbReference>
<keyword evidence="11" id="KW-1185">Reference proteome</keyword>
<reference evidence="11" key="1">
    <citation type="submission" date="2006-12" db="EMBL/GenBank/DDBJ databases">
        <title>Complete sequence of Halorhodospira halophila SL1.</title>
        <authorList>
            <consortium name="US DOE Joint Genome Institute"/>
            <person name="Copeland A."/>
            <person name="Lucas S."/>
            <person name="Lapidus A."/>
            <person name="Barry K."/>
            <person name="Detter J.C."/>
            <person name="Glavina del Rio T."/>
            <person name="Hammon N."/>
            <person name="Israni S."/>
            <person name="Dalin E."/>
            <person name="Tice H."/>
            <person name="Pitluck S."/>
            <person name="Saunders E."/>
            <person name="Brettin T."/>
            <person name="Bruce D."/>
            <person name="Han C."/>
            <person name="Tapia R."/>
            <person name="Schmutz J."/>
            <person name="Larimer F."/>
            <person name="Land M."/>
            <person name="Hauser L."/>
            <person name="Kyrpides N."/>
            <person name="Mikhailova N."/>
            <person name="Hoff W."/>
            <person name="Richardson P."/>
        </authorList>
    </citation>
    <scope>NUCLEOTIDE SEQUENCE [LARGE SCALE GENOMIC DNA]</scope>
    <source>
        <strain evidence="11">DSM 244 / SL1</strain>
    </source>
</reference>
<dbReference type="Proteomes" id="UP000000647">
    <property type="component" value="Chromosome"/>
</dbReference>
<dbReference type="GO" id="GO:0019491">
    <property type="term" value="P:ectoine biosynthetic process"/>
    <property type="evidence" value="ECO:0007669"/>
    <property type="project" value="UniProtKB-UniPathway"/>
</dbReference>
<comment type="similarity">
    <text evidence="2 8">Belongs to the acetyltransferase family. EctA subfamily.</text>
</comment>
<keyword evidence="6 8" id="KW-0012">Acyltransferase</keyword>
<evidence type="ECO:0000256" key="1">
    <source>
        <dbReference type="ARBA" id="ARBA00004978"/>
    </source>
</evidence>
<comment type="function">
    <text evidence="8">Catalyzes the acetylation of L-2,4-diaminobutyrate (DABA) to gamma-N-acetyl-alpha,gamma-diaminobutyric acid (ADABA) with acetyl coenzyme A.</text>
</comment>
<evidence type="ECO:0000256" key="3">
    <source>
        <dbReference type="ARBA" id="ARBA00012355"/>
    </source>
</evidence>
<gene>
    <name evidence="8" type="primary">ectA</name>
    <name evidence="10" type="ordered locus">Hhal_1732</name>
</gene>
<accession>A1WXT4</accession>
<dbReference type="InterPro" id="IPR012772">
    <property type="entry name" value="Ectoine_EctA"/>
</dbReference>
<reference evidence="10 11" key="2">
    <citation type="journal article" date="2013" name="Stand. Genomic Sci.">
        <title>Complete genome sequence of Halorhodospira halophila SL1.</title>
        <authorList>
            <person name="Challacombe J.F."/>
            <person name="Majid S."/>
            <person name="Deole R."/>
            <person name="Brettin T.S."/>
            <person name="Bruce D."/>
            <person name="Delano S.F."/>
            <person name="Detter J.C."/>
            <person name="Gleasner C.D."/>
            <person name="Han C.S."/>
            <person name="Misra M."/>
            <person name="Reitenga K.G."/>
            <person name="Mikhailova N."/>
            <person name="Woyke T."/>
            <person name="Pitluck S."/>
            <person name="Nolan M."/>
            <person name="Land M.L."/>
            <person name="Saunders E."/>
            <person name="Tapia R."/>
            <person name="Lapidus A."/>
            <person name="Ivanova N."/>
            <person name="Hoff W.D."/>
        </authorList>
    </citation>
    <scope>NUCLEOTIDE SEQUENCE [LARGE SCALE GENOMIC DNA]</scope>
    <source>
        <strain evidence="11">DSM 244 / SL1</strain>
    </source>
</reference>
<evidence type="ECO:0000256" key="2">
    <source>
        <dbReference type="ARBA" id="ARBA00010712"/>
    </source>
</evidence>
<evidence type="ECO:0000256" key="5">
    <source>
        <dbReference type="ARBA" id="ARBA00022679"/>
    </source>
</evidence>
<evidence type="ECO:0000313" key="11">
    <source>
        <dbReference type="Proteomes" id="UP000000647"/>
    </source>
</evidence>
<dbReference type="RefSeq" id="WP_011814518.1">
    <property type="nucleotide sequence ID" value="NC_008789.1"/>
</dbReference>
<feature type="domain" description="N-acetyltransferase" evidence="9">
    <location>
        <begin position="7"/>
        <end position="154"/>
    </location>
</feature>
<dbReference type="KEGG" id="hha:Hhal_1732"/>
<evidence type="ECO:0000256" key="4">
    <source>
        <dbReference type="ARBA" id="ARBA00017935"/>
    </source>
</evidence>
<dbReference type="SUPFAM" id="SSF55729">
    <property type="entry name" value="Acyl-CoA N-acyltransferases (Nat)"/>
    <property type="match status" value="1"/>
</dbReference>
<evidence type="ECO:0000256" key="8">
    <source>
        <dbReference type="RuleBase" id="RU365045"/>
    </source>
</evidence>